<proteinExistence type="predicted"/>
<dbReference type="InterPro" id="IPR002547">
    <property type="entry name" value="tRNA-bd_dom"/>
</dbReference>
<dbReference type="EMBL" id="JMIH01000022">
    <property type="protein sequence ID" value="KEO73177.1"/>
    <property type="molecule type" value="Genomic_DNA"/>
</dbReference>
<dbReference type="NCBIfam" id="TIGR02222">
    <property type="entry name" value="chap_CsaA"/>
    <property type="match status" value="1"/>
</dbReference>
<dbReference type="SUPFAM" id="SSF50249">
    <property type="entry name" value="Nucleic acid-binding proteins"/>
    <property type="match status" value="1"/>
</dbReference>
<organism evidence="5 6">
    <name type="scientific">Anditalea andensis</name>
    <dbReference type="NCBI Taxonomy" id="1048983"/>
    <lineage>
        <taxon>Bacteria</taxon>
        <taxon>Pseudomonadati</taxon>
        <taxon>Bacteroidota</taxon>
        <taxon>Cytophagia</taxon>
        <taxon>Cytophagales</taxon>
        <taxon>Cytophagaceae</taxon>
        <taxon>Anditalea</taxon>
    </lineage>
</organism>
<dbReference type="NCBIfam" id="NF007495">
    <property type="entry name" value="PRK10089.1-4"/>
    <property type="match status" value="1"/>
</dbReference>
<evidence type="ECO:0000259" key="4">
    <source>
        <dbReference type="PROSITE" id="PS50886"/>
    </source>
</evidence>
<protein>
    <submittedName>
        <fullName evidence="5">tRNA-binding protein</fullName>
    </submittedName>
</protein>
<dbReference type="PROSITE" id="PS50886">
    <property type="entry name" value="TRBD"/>
    <property type="match status" value="1"/>
</dbReference>
<dbReference type="eggNOG" id="COG0073">
    <property type="taxonomic scope" value="Bacteria"/>
</dbReference>
<name>A0A074LHC5_9BACT</name>
<dbReference type="InterPro" id="IPR051270">
    <property type="entry name" value="Tyrosine-tRNA_ligase_regulator"/>
</dbReference>
<accession>A0A074LHC5</accession>
<dbReference type="Pfam" id="PF01588">
    <property type="entry name" value="tRNA_bind"/>
    <property type="match status" value="1"/>
</dbReference>
<evidence type="ECO:0000313" key="6">
    <source>
        <dbReference type="Proteomes" id="UP000027821"/>
    </source>
</evidence>
<dbReference type="PANTHER" id="PTHR11586:SF37">
    <property type="entry name" value="TRNA-BINDING DOMAIN-CONTAINING PROTEIN"/>
    <property type="match status" value="1"/>
</dbReference>
<dbReference type="STRING" id="1048983.EL17_12525"/>
<keyword evidence="2 3" id="KW-0694">RNA-binding</keyword>
<reference evidence="5 6" key="1">
    <citation type="submission" date="2014-04" db="EMBL/GenBank/DDBJ databases">
        <title>Characterization and application of a salt tolerant electro-active bacterium.</title>
        <authorList>
            <person name="Yang L."/>
            <person name="Wei S."/>
            <person name="Tay Q.X.M."/>
        </authorList>
    </citation>
    <scope>NUCLEOTIDE SEQUENCE [LARGE SCALE GENOMIC DNA]</scope>
    <source>
        <strain evidence="5 6">LY1</strain>
    </source>
</reference>
<dbReference type="Gene3D" id="2.40.50.140">
    <property type="entry name" value="Nucleic acid-binding proteins"/>
    <property type="match status" value="1"/>
</dbReference>
<dbReference type="AlphaFoldDB" id="A0A074LHC5"/>
<dbReference type="PANTHER" id="PTHR11586">
    <property type="entry name" value="TRNA-AMINOACYLATION COFACTOR ARC1 FAMILY MEMBER"/>
    <property type="match status" value="1"/>
</dbReference>
<sequence length="112" mass="12383">MMQTIDIIDFQKVDIRIGTIIEAKEFSRAIKPSYQLFIDLGPLGIKKSSAQITDLYSCESLIGKQVVCICNLKPRQIANFISEVLVTGFSNENGEIVLAAVDQPVENGTKLH</sequence>
<dbReference type="CDD" id="cd02798">
    <property type="entry name" value="tRNA_bind_CsaA"/>
    <property type="match status" value="1"/>
</dbReference>
<dbReference type="InterPro" id="IPR012340">
    <property type="entry name" value="NA-bd_OB-fold"/>
</dbReference>
<keyword evidence="6" id="KW-1185">Reference proteome</keyword>
<evidence type="ECO:0000256" key="1">
    <source>
        <dbReference type="ARBA" id="ARBA00022555"/>
    </source>
</evidence>
<comment type="caution">
    <text evidence="5">The sequence shown here is derived from an EMBL/GenBank/DDBJ whole genome shotgun (WGS) entry which is preliminary data.</text>
</comment>
<evidence type="ECO:0000256" key="2">
    <source>
        <dbReference type="ARBA" id="ARBA00022884"/>
    </source>
</evidence>
<feature type="domain" description="TRNA-binding" evidence="4">
    <location>
        <begin position="9"/>
        <end position="112"/>
    </location>
</feature>
<dbReference type="FunFam" id="2.40.50.140:FF:000165">
    <property type="entry name" value="Chaperone CsaA"/>
    <property type="match status" value="1"/>
</dbReference>
<evidence type="ECO:0000256" key="3">
    <source>
        <dbReference type="PROSITE-ProRule" id="PRU00209"/>
    </source>
</evidence>
<gene>
    <name evidence="5" type="ORF">EL17_12525</name>
</gene>
<dbReference type="InterPro" id="IPR008231">
    <property type="entry name" value="CsaA"/>
</dbReference>
<dbReference type="NCBIfam" id="NF007494">
    <property type="entry name" value="PRK10089.1-3"/>
    <property type="match status" value="1"/>
</dbReference>
<keyword evidence="1 3" id="KW-0820">tRNA-binding</keyword>
<evidence type="ECO:0000313" key="5">
    <source>
        <dbReference type="EMBL" id="KEO73177.1"/>
    </source>
</evidence>
<dbReference type="Proteomes" id="UP000027821">
    <property type="component" value="Unassembled WGS sequence"/>
</dbReference>
<dbReference type="GO" id="GO:0000049">
    <property type="term" value="F:tRNA binding"/>
    <property type="evidence" value="ECO:0007669"/>
    <property type="project" value="UniProtKB-UniRule"/>
</dbReference>